<evidence type="ECO:0000256" key="3">
    <source>
        <dbReference type="ARBA" id="ARBA00022692"/>
    </source>
</evidence>
<feature type="transmembrane region" description="Helical" evidence="6">
    <location>
        <begin position="50"/>
        <end position="70"/>
    </location>
</feature>
<dbReference type="PANTHER" id="PTHR42718:SF9">
    <property type="entry name" value="MAJOR FACILITATOR SUPERFAMILY MULTIDRUG TRANSPORTER MFSC"/>
    <property type="match status" value="1"/>
</dbReference>
<keyword evidence="4 6" id="KW-1133">Transmembrane helix</keyword>
<feature type="transmembrane region" description="Helical" evidence="6">
    <location>
        <begin position="335"/>
        <end position="356"/>
    </location>
</feature>
<accession>A0A938YCW0</accession>
<feature type="domain" description="Major facilitator superfamily (MFS) profile" evidence="7">
    <location>
        <begin position="1"/>
        <end position="431"/>
    </location>
</feature>
<dbReference type="EMBL" id="JAERWK010000017">
    <property type="protein sequence ID" value="MBM9468332.1"/>
    <property type="molecule type" value="Genomic_DNA"/>
</dbReference>
<organism evidence="8 9">
    <name type="scientific">Nakamurella leprariae</name>
    <dbReference type="NCBI Taxonomy" id="2803911"/>
    <lineage>
        <taxon>Bacteria</taxon>
        <taxon>Bacillati</taxon>
        <taxon>Actinomycetota</taxon>
        <taxon>Actinomycetes</taxon>
        <taxon>Nakamurellales</taxon>
        <taxon>Nakamurellaceae</taxon>
        <taxon>Nakamurella</taxon>
    </lineage>
</organism>
<keyword evidence="9" id="KW-1185">Reference proteome</keyword>
<feature type="transmembrane region" description="Helical" evidence="6">
    <location>
        <begin position="377"/>
        <end position="394"/>
    </location>
</feature>
<dbReference type="InterPro" id="IPR011701">
    <property type="entry name" value="MFS"/>
</dbReference>
<feature type="transmembrane region" description="Helical" evidence="6">
    <location>
        <begin position="76"/>
        <end position="96"/>
    </location>
</feature>
<feature type="transmembrane region" description="Helical" evidence="6">
    <location>
        <begin position="197"/>
        <end position="217"/>
    </location>
</feature>
<dbReference type="PROSITE" id="PS50850">
    <property type="entry name" value="MFS"/>
    <property type="match status" value="1"/>
</dbReference>
<evidence type="ECO:0000256" key="6">
    <source>
        <dbReference type="SAM" id="Phobius"/>
    </source>
</evidence>
<feature type="transmembrane region" description="Helical" evidence="6">
    <location>
        <begin position="171"/>
        <end position="191"/>
    </location>
</feature>
<evidence type="ECO:0000256" key="5">
    <source>
        <dbReference type="ARBA" id="ARBA00023136"/>
    </source>
</evidence>
<feature type="transmembrane region" description="Helical" evidence="6">
    <location>
        <begin position="279"/>
        <end position="298"/>
    </location>
</feature>
<dbReference type="InterPro" id="IPR020846">
    <property type="entry name" value="MFS_dom"/>
</dbReference>
<dbReference type="InterPro" id="IPR036259">
    <property type="entry name" value="MFS_trans_sf"/>
</dbReference>
<reference evidence="8" key="1">
    <citation type="submission" date="2021-01" db="EMBL/GenBank/DDBJ databases">
        <title>YIM 132084 draft genome.</title>
        <authorList>
            <person name="An D."/>
        </authorList>
    </citation>
    <scope>NUCLEOTIDE SEQUENCE</scope>
    <source>
        <strain evidence="8">YIM 132084</strain>
    </source>
</reference>
<evidence type="ECO:0000256" key="1">
    <source>
        <dbReference type="ARBA" id="ARBA00004651"/>
    </source>
</evidence>
<dbReference type="AlphaFoldDB" id="A0A938YCW0"/>
<evidence type="ECO:0000313" key="9">
    <source>
        <dbReference type="Proteomes" id="UP000663792"/>
    </source>
</evidence>
<evidence type="ECO:0000259" key="7">
    <source>
        <dbReference type="PROSITE" id="PS50850"/>
    </source>
</evidence>
<comment type="caution">
    <text evidence="8">The sequence shown here is derived from an EMBL/GenBank/DDBJ whole genome shotgun (WGS) entry which is preliminary data.</text>
</comment>
<dbReference type="Pfam" id="PF07690">
    <property type="entry name" value="MFS_1"/>
    <property type="match status" value="1"/>
</dbReference>
<dbReference type="GO" id="GO:0005886">
    <property type="term" value="C:plasma membrane"/>
    <property type="evidence" value="ECO:0007669"/>
    <property type="project" value="UniProtKB-SubCell"/>
</dbReference>
<protein>
    <submittedName>
        <fullName evidence="8">MFS transporter</fullName>
    </submittedName>
</protein>
<dbReference type="CDD" id="cd17504">
    <property type="entry name" value="MFS_MMR_MDR_like"/>
    <property type="match status" value="1"/>
</dbReference>
<gene>
    <name evidence="8" type="ORF">JL106_13690</name>
</gene>
<feature type="transmembrane region" description="Helical" evidence="6">
    <location>
        <begin position="138"/>
        <end position="159"/>
    </location>
</feature>
<feature type="transmembrane region" description="Helical" evidence="6">
    <location>
        <begin position="310"/>
        <end position="329"/>
    </location>
</feature>
<dbReference type="SUPFAM" id="SSF103473">
    <property type="entry name" value="MFS general substrate transporter"/>
    <property type="match status" value="2"/>
</dbReference>
<dbReference type="Gene3D" id="1.20.1250.20">
    <property type="entry name" value="MFS general substrate transporter like domains"/>
    <property type="match status" value="2"/>
</dbReference>
<sequence length="450" mass="46420">MVVPALPVFQDSLGVSAEAASWLLTANLLAGAVATPILGRLGDMFGKDRVLFVVMGLLIIGTVVAALSTTAFLPMIVARVLQGCGAGIFPVAFGIIRDEFPPDRRPHAVGLMSSLFGIGGGAGLVLAGPISDGLGTPWLFWIPLVVMFLVTAAMVWIIPRSPVLQPGRVNFVSAALLAGGLVSLLLLISLVNSWGPLSAGSIGLLVAAVLLLGGWVLSDLRSSAPLVDVRLLSRRALWTTNVAAFMLGLGMYASFLLLPRFVQQPGTGADGYGVSLATAGLYLVPQTVALVALGQLSGVFDRLLGARRSLLVGCSIVTVSFLGLTLARAKPWELLLWSGLSGVGMALAFAAMANLVMSSVPQNRTGQATGVNTVTRTVGGTIGGQAVVALLAVHTPPGGFPDATGYTISFTFCTVAMVGAVFVAWIIPKRPRGRDRDTVVATGSDVATAP</sequence>
<feature type="transmembrane region" description="Helical" evidence="6">
    <location>
        <begin position="108"/>
        <end position="126"/>
    </location>
</feature>
<evidence type="ECO:0000313" key="8">
    <source>
        <dbReference type="EMBL" id="MBM9468332.1"/>
    </source>
</evidence>
<keyword evidence="2" id="KW-0813">Transport</keyword>
<feature type="transmembrane region" description="Helical" evidence="6">
    <location>
        <begin position="238"/>
        <end position="259"/>
    </location>
</feature>
<comment type="subcellular location">
    <subcellularLocation>
        <location evidence="1">Cell membrane</location>
        <topology evidence="1">Multi-pass membrane protein</topology>
    </subcellularLocation>
</comment>
<name>A0A938YCW0_9ACTN</name>
<feature type="transmembrane region" description="Helical" evidence="6">
    <location>
        <begin position="406"/>
        <end position="427"/>
    </location>
</feature>
<feature type="transmembrane region" description="Helical" evidence="6">
    <location>
        <begin position="20"/>
        <end position="38"/>
    </location>
</feature>
<keyword evidence="3 6" id="KW-0812">Transmembrane</keyword>
<evidence type="ECO:0000256" key="2">
    <source>
        <dbReference type="ARBA" id="ARBA00022448"/>
    </source>
</evidence>
<dbReference type="Proteomes" id="UP000663792">
    <property type="component" value="Unassembled WGS sequence"/>
</dbReference>
<evidence type="ECO:0000256" key="4">
    <source>
        <dbReference type="ARBA" id="ARBA00022989"/>
    </source>
</evidence>
<proteinExistence type="predicted"/>
<keyword evidence="5 6" id="KW-0472">Membrane</keyword>
<dbReference type="PANTHER" id="PTHR42718">
    <property type="entry name" value="MAJOR FACILITATOR SUPERFAMILY MULTIDRUG TRANSPORTER MFSC"/>
    <property type="match status" value="1"/>
</dbReference>
<dbReference type="GO" id="GO:0022857">
    <property type="term" value="F:transmembrane transporter activity"/>
    <property type="evidence" value="ECO:0007669"/>
    <property type="project" value="InterPro"/>
</dbReference>